<feature type="chain" id="PRO_5041931011" evidence="1">
    <location>
        <begin position="23"/>
        <end position="76"/>
    </location>
</feature>
<evidence type="ECO:0000256" key="1">
    <source>
        <dbReference type="SAM" id="SignalP"/>
    </source>
</evidence>
<dbReference type="Proteomes" id="UP001196413">
    <property type="component" value="Unassembled WGS sequence"/>
</dbReference>
<gene>
    <name evidence="2" type="ORF">KIN20_013648</name>
</gene>
<evidence type="ECO:0000313" key="3">
    <source>
        <dbReference type="Proteomes" id="UP001196413"/>
    </source>
</evidence>
<feature type="signal peptide" evidence="1">
    <location>
        <begin position="1"/>
        <end position="22"/>
    </location>
</feature>
<protein>
    <submittedName>
        <fullName evidence="2">Uncharacterized protein</fullName>
    </submittedName>
</protein>
<reference evidence="2" key="1">
    <citation type="submission" date="2021-06" db="EMBL/GenBank/DDBJ databases">
        <title>Parelaphostrongylus tenuis whole genome reference sequence.</title>
        <authorList>
            <person name="Garwood T.J."/>
            <person name="Larsen P.A."/>
            <person name="Fountain-Jones N.M."/>
            <person name="Garbe J.R."/>
            <person name="Macchietto M.G."/>
            <person name="Kania S.A."/>
            <person name="Gerhold R.W."/>
            <person name="Richards J.E."/>
            <person name="Wolf T.M."/>
        </authorList>
    </citation>
    <scope>NUCLEOTIDE SEQUENCE</scope>
    <source>
        <strain evidence="2">MNPRO001-30</strain>
        <tissue evidence="2">Meninges</tissue>
    </source>
</reference>
<accession>A0AAD5MWF2</accession>
<comment type="caution">
    <text evidence="2">The sequence shown here is derived from an EMBL/GenBank/DDBJ whole genome shotgun (WGS) entry which is preliminary data.</text>
</comment>
<proteinExistence type="predicted"/>
<organism evidence="2 3">
    <name type="scientific">Parelaphostrongylus tenuis</name>
    <name type="common">Meningeal worm</name>
    <dbReference type="NCBI Taxonomy" id="148309"/>
    <lineage>
        <taxon>Eukaryota</taxon>
        <taxon>Metazoa</taxon>
        <taxon>Ecdysozoa</taxon>
        <taxon>Nematoda</taxon>
        <taxon>Chromadorea</taxon>
        <taxon>Rhabditida</taxon>
        <taxon>Rhabditina</taxon>
        <taxon>Rhabditomorpha</taxon>
        <taxon>Strongyloidea</taxon>
        <taxon>Metastrongylidae</taxon>
        <taxon>Parelaphostrongylus</taxon>
    </lineage>
</organism>
<dbReference type="AlphaFoldDB" id="A0AAD5MWF2"/>
<name>A0AAD5MWF2_PARTN</name>
<keyword evidence="1" id="KW-0732">Signal</keyword>
<dbReference type="EMBL" id="JAHQIW010002666">
    <property type="protein sequence ID" value="KAJ1356032.1"/>
    <property type="molecule type" value="Genomic_DNA"/>
</dbReference>
<evidence type="ECO:0000313" key="2">
    <source>
        <dbReference type="EMBL" id="KAJ1356032.1"/>
    </source>
</evidence>
<keyword evidence="3" id="KW-1185">Reference proteome</keyword>
<sequence length="76" mass="7878">MARLVTYPSILSLLATMSAVLGCGVIPAGQISIDHNGGYEISLSTKNSTVTGFRSSVAMVVGMAELSDKKVAMAMQ</sequence>
<dbReference type="PROSITE" id="PS51257">
    <property type="entry name" value="PROKAR_LIPOPROTEIN"/>
    <property type="match status" value="1"/>
</dbReference>